<name>A0ABP0SMH2_9DINO</name>
<dbReference type="EMBL" id="CAXAMM010044133">
    <property type="protein sequence ID" value="CAK9113400.1"/>
    <property type="molecule type" value="Genomic_DNA"/>
</dbReference>
<gene>
    <name evidence="1" type="ORF">SCF082_LOCUS52561</name>
</gene>
<keyword evidence="2" id="KW-1185">Reference proteome</keyword>
<evidence type="ECO:0000313" key="1">
    <source>
        <dbReference type="EMBL" id="CAK9113400.1"/>
    </source>
</evidence>
<sequence length="162" mass="18171">MTAETDTRLAKVRGVMTLLGPAKLPGMVVKLAELRQCATWMRSHFSAAFSRAKIEGLEEAIYLLSDCEAVMSFDGNHDSAPLELPSLAAVDVAEESLYGCLIDLIERDKETLPEKMHSLREAIDFLDESNLTSLYREFQVFMSMALDTRMMLEAWMKGFLAL</sequence>
<dbReference type="Proteomes" id="UP001642464">
    <property type="component" value="Unassembled WGS sequence"/>
</dbReference>
<reference evidence="1 2" key="1">
    <citation type="submission" date="2024-02" db="EMBL/GenBank/DDBJ databases">
        <authorList>
            <person name="Chen Y."/>
            <person name="Shah S."/>
            <person name="Dougan E. K."/>
            <person name="Thang M."/>
            <person name="Chan C."/>
        </authorList>
    </citation>
    <scope>NUCLEOTIDE SEQUENCE [LARGE SCALE GENOMIC DNA]</scope>
</reference>
<comment type="caution">
    <text evidence="1">The sequence shown here is derived from an EMBL/GenBank/DDBJ whole genome shotgun (WGS) entry which is preliminary data.</text>
</comment>
<protein>
    <submittedName>
        <fullName evidence="1">Uncharacterized protein</fullName>
    </submittedName>
</protein>
<proteinExistence type="predicted"/>
<accession>A0ABP0SMH2</accession>
<evidence type="ECO:0000313" key="2">
    <source>
        <dbReference type="Proteomes" id="UP001642464"/>
    </source>
</evidence>
<organism evidence="1 2">
    <name type="scientific">Durusdinium trenchii</name>
    <dbReference type="NCBI Taxonomy" id="1381693"/>
    <lineage>
        <taxon>Eukaryota</taxon>
        <taxon>Sar</taxon>
        <taxon>Alveolata</taxon>
        <taxon>Dinophyceae</taxon>
        <taxon>Suessiales</taxon>
        <taxon>Symbiodiniaceae</taxon>
        <taxon>Durusdinium</taxon>
    </lineage>
</organism>